<reference evidence="3" key="1">
    <citation type="journal article" date="2019" name="Int. J. Syst. Evol. Microbiol.">
        <title>The Global Catalogue of Microorganisms (GCM) 10K type strain sequencing project: providing services to taxonomists for standard genome sequencing and annotation.</title>
        <authorList>
            <consortium name="The Broad Institute Genomics Platform"/>
            <consortium name="The Broad Institute Genome Sequencing Center for Infectious Disease"/>
            <person name="Wu L."/>
            <person name="Ma J."/>
        </authorList>
    </citation>
    <scope>NUCLEOTIDE SEQUENCE [LARGE SCALE GENOMIC DNA]</scope>
    <source>
        <strain evidence="3">JCM 31202</strain>
    </source>
</reference>
<evidence type="ECO:0000313" key="3">
    <source>
        <dbReference type="Proteomes" id="UP001596972"/>
    </source>
</evidence>
<accession>A0ABW3EPU0</accession>
<name>A0ABW3EPU0_9ACTN</name>
<protein>
    <recommendedName>
        <fullName evidence="4">Chromosome segregation protein SMC</fullName>
    </recommendedName>
</protein>
<keyword evidence="1" id="KW-0175">Coiled coil</keyword>
<proteinExistence type="predicted"/>
<comment type="caution">
    <text evidence="2">The sequence shown here is derived from an EMBL/GenBank/DDBJ whole genome shotgun (WGS) entry which is preliminary data.</text>
</comment>
<dbReference type="RefSeq" id="WP_378300086.1">
    <property type="nucleotide sequence ID" value="NZ_JBHTJA010000034.1"/>
</dbReference>
<evidence type="ECO:0008006" key="4">
    <source>
        <dbReference type="Google" id="ProtNLM"/>
    </source>
</evidence>
<keyword evidence="3" id="KW-1185">Reference proteome</keyword>
<sequence length="224" mass="24752">MSEIDRLTALGSVDAILDELQQRRTEWDDAREALDALISAGWKPEPTATPAGGVESVVSSGPLSDEQLAEIREELDLGTGLLSEETVLALLAEVKRLRSQLGMHLTAWRNARQRARIATAREGYWRGRAETHEAALKAADAERDRIAELRDAAMRELARERTALDQAAGELKQAEAERDRLAEQARQARWLAAEMHEFNSPEGEHLPDCPGCRIERALDGEPGA</sequence>
<evidence type="ECO:0000256" key="1">
    <source>
        <dbReference type="SAM" id="Coils"/>
    </source>
</evidence>
<dbReference type="EMBL" id="JBHTJA010000034">
    <property type="protein sequence ID" value="MFD0902374.1"/>
    <property type="molecule type" value="Genomic_DNA"/>
</dbReference>
<dbReference type="Proteomes" id="UP001596972">
    <property type="component" value="Unassembled WGS sequence"/>
</dbReference>
<organism evidence="2 3">
    <name type="scientific">Actinomadura sediminis</name>
    <dbReference type="NCBI Taxonomy" id="1038904"/>
    <lineage>
        <taxon>Bacteria</taxon>
        <taxon>Bacillati</taxon>
        <taxon>Actinomycetota</taxon>
        <taxon>Actinomycetes</taxon>
        <taxon>Streptosporangiales</taxon>
        <taxon>Thermomonosporaceae</taxon>
        <taxon>Actinomadura</taxon>
    </lineage>
</organism>
<gene>
    <name evidence="2" type="ORF">ACFQ11_18390</name>
</gene>
<evidence type="ECO:0000313" key="2">
    <source>
        <dbReference type="EMBL" id="MFD0902374.1"/>
    </source>
</evidence>
<feature type="coiled-coil region" evidence="1">
    <location>
        <begin position="132"/>
        <end position="191"/>
    </location>
</feature>